<dbReference type="EMBL" id="JAWXXT010000001">
    <property type="protein sequence ID" value="MDX5977742.1"/>
    <property type="molecule type" value="Genomic_DNA"/>
</dbReference>
<dbReference type="Proteomes" id="UP001276761">
    <property type="component" value="Unassembled WGS sequence"/>
</dbReference>
<dbReference type="RefSeq" id="WP_193053234.1">
    <property type="nucleotide sequence ID" value="NZ_JABASV010000002.1"/>
</dbReference>
<name>A0AAJ2VNR2_9GAMM</name>
<evidence type="ECO:0000313" key="2">
    <source>
        <dbReference type="Proteomes" id="UP001276761"/>
    </source>
</evidence>
<proteinExistence type="predicted"/>
<evidence type="ECO:0000313" key="1">
    <source>
        <dbReference type="EMBL" id="MDX5977742.1"/>
    </source>
</evidence>
<gene>
    <name evidence="1" type="ORF">SIL78_09190</name>
</gene>
<dbReference type="AlphaFoldDB" id="A0AAJ2VNR2"/>
<reference evidence="1" key="1">
    <citation type="submission" date="2023-11" db="EMBL/GenBank/DDBJ databases">
        <title>MicrobeMod: A computational toolkit for identifying prokaryotic methylation and restriction-modification with nanopore sequencing.</title>
        <authorList>
            <person name="Crits-Christoph A."/>
            <person name="Kang S.C."/>
            <person name="Lee H."/>
            <person name="Ostrov N."/>
        </authorList>
    </citation>
    <scope>NUCLEOTIDE SEQUENCE</scope>
    <source>
        <strain evidence="1">ATCC BAA-953</strain>
    </source>
</reference>
<protein>
    <submittedName>
        <fullName evidence="1">Uncharacterized protein</fullName>
    </submittedName>
</protein>
<organism evidence="1 2">
    <name type="scientific">Vreelandella alkaliphila</name>
    <dbReference type="NCBI Taxonomy" id="272774"/>
    <lineage>
        <taxon>Bacteria</taxon>
        <taxon>Pseudomonadati</taxon>
        <taxon>Pseudomonadota</taxon>
        <taxon>Gammaproteobacteria</taxon>
        <taxon>Oceanospirillales</taxon>
        <taxon>Halomonadaceae</taxon>
        <taxon>Vreelandella</taxon>
    </lineage>
</organism>
<accession>A0AAJ2VNR2</accession>
<comment type="caution">
    <text evidence="1">The sequence shown here is derived from an EMBL/GenBank/DDBJ whole genome shotgun (WGS) entry which is preliminary data.</text>
</comment>
<sequence length="58" mass="6688">MMPIAINCDLRTRTIRFQFTNPDRFLTAEQALASGLVNHLEFKEMQREAQAFSKETGL</sequence>
<dbReference type="GeneID" id="303165671"/>